<dbReference type="EMBL" id="JAGSHT010000007">
    <property type="protein sequence ID" value="MBZ2196037.1"/>
    <property type="molecule type" value="Genomic_DNA"/>
</dbReference>
<keyword evidence="4" id="KW-1185">Reference proteome</keyword>
<evidence type="ECO:0000259" key="2">
    <source>
        <dbReference type="PROSITE" id="PS51729"/>
    </source>
</evidence>
<dbReference type="InterPro" id="IPR042099">
    <property type="entry name" value="ANL_N_sf"/>
</dbReference>
<evidence type="ECO:0000256" key="1">
    <source>
        <dbReference type="SAM" id="MobiDB-lite"/>
    </source>
</evidence>
<feature type="region of interest" description="Disordered" evidence="1">
    <location>
        <begin position="501"/>
        <end position="541"/>
    </location>
</feature>
<dbReference type="CDD" id="cd04433">
    <property type="entry name" value="AFD_class_I"/>
    <property type="match status" value="1"/>
</dbReference>
<dbReference type="InterPro" id="IPR031165">
    <property type="entry name" value="GNAT_YJDJ"/>
</dbReference>
<sequence length="641" mass="67071">MSHRSGWHAVTEAAAVLSAMAPRVAELPAVGPLWRYGTTLPGAALAAARRSPHGPVLVDHLGPLDGEGLARAVDVAAARLTEALRSARAARRAAGGDPAPRIAVHARDHRGQVATMIAAGALGVDAVLIGPSIGTDRLRSILDQARPDLLVHDDATAPGLASAFGPGAALASVIRRYDCSPRPDQGTVRASLAHPADRWRRRRVGTLHLLTSGTTDTPHATARPGVRRAQLGTVLSLLAALGLRRGEPVLVTAPLSHGHGLSVFSAALVIGAPVVLGHGQTPERWAELIHTHRVGAVLGVPAQLLGLTEVLEAHAPRPPLRRIAAGSAPLPVDLATRIEALYPGALVDFFGTSETGTATIATAADLRDAPGTVGRPATGVRLRIRDDDGDDVPDGVTGRLWLRSPWRAADTPGGFVATGDVGHLDAKGRLFLAGRADDVVVVGGHNVHLGEVRDWFLGQHEVSDAVVHAVPDERLGQVMHVEVSGVDVDAAALLGRARDELGSARAPRRVDTVGAGQSHTTPGHRGPGPSRHEGKSRVSQTEVPTIVRNDAEGQYEIWVGGTRAGIAAFHTEAAGTAFSHTVVDDEFAGQGLGSALARGALDDTVARGETIVPYCPFIVAYLRRHHDYDDSVHWPDPDQGR</sequence>
<dbReference type="Gene3D" id="3.30.300.30">
    <property type="match status" value="1"/>
</dbReference>
<name>A0ABS7S6R1_9MICO</name>
<dbReference type="InterPro" id="IPR016181">
    <property type="entry name" value="Acyl_CoA_acyltransferase"/>
</dbReference>
<dbReference type="Pfam" id="PF14542">
    <property type="entry name" value="Acetyltransf_CG"/>
    <property type="match status" value="1"/>
</dbReference>
<organism evidence="3 4">
    <name type="scientific">Occultella gossypii</name>
    <dbReference type="NCBI Taxonomy" id="2800820"/>
    <lineage>
        <taxon>Bacteria</taxon>
        <taxon>Bacillati</taxon>
        <taxon>Actinomycetota</taxon>
        <taxon>Actinomycetes</taxon>
        <taxon>Micrococcales</taxon>
        <taxon>Ruaniaceae</taxon>
        <taxon>Occultella</taxon>
    </lineage>
</organism>
<dbReference type="SUPFAM" id="SSF56801">
    <property type="entry name" value="Acetyl-CoA synthetase-like"/>
    <property type="match status" value="1"/>
</dbReference>
<dbReference type="Gene3D" id="3.40.630.30">
    <property type="match status" value="1"/>
</dbReference>
<protein>
    <submittedName>
        <fullName evidence="3">AMP-binding protein</fullName>
    </submittedName>
</protein>
<dbReference type="RefSeq" id="WP_223404518.1">
    <property type="nucleotide sequence ID" value="NZ_JAGSHT010000007.1"/>
</dbReference>
<dbReference type="Gene3D" id="3.40.50.12780">
    <property type="entry name" value="N-terminal domain of ligase-like"/>
    <property type="match status" value="1"/>
</dbReference>
<comment type="caution">
    <text evidence="3">The sequence shown here is derived from an EMBL/GenBank/DDBJ whole genome shotgun (WGS) entry which is preliminary data.</text>
</comment>
<evidence type="ECO:0000313" key="3">
    <source>
        <dbReference type="EMBL" id="MBZ2196037.1"/>
    </source>
</evidence>
<dbReference type="PANTHER" id="PTHR43201">
    <property type="entry name" value="ACYL-COA SYNTHETASE"/>
    <property type="match status" value="1"/>
</dbReference>
<feature type="domain" description="N-acetyltransferase" evidence="2">
    <location>
        <begin position="547"/>
        <end position="633"/>
    </location>
</feature>
<dbReference type="SUPFAM" id="SSF55729">
    <property type="entry name" value="Acyl-CoA N-acyltransferases (Nat)"/>
    <property type="match status" value="1"/>
</dbReference>
<gene>
    <name evidence="3" type="ORF">KCQ71_07720</name>
</gene>
<reference evidence="3 4" key="1">
    <citation type="submission" date="2021-04" db="EMBL/GenBank/DDBJ databases">
        <title>Ruania sp. nov., isolated from sandy soil of mangrove forest.</title>
        <authorList>
            <person name="Ge X."/>
            <person name="Huang R."/>
            <person name="Liu W."/>
        </authorList>
    </citation>
    <scope>NUCLEOTIDE SEQUENCE [LARGE SCALE GENOMIC DNA]</scope>
    <source>
        <strain evidence="3 4">N2-46</strain>
    </source>
</reference>
<proteinExistence type="predicted"/>
<dbReference type="InterPro" id="IPR000873">
    <property type="entry name" value="AMP-dep_synth/lig_dom"/>
</dbReference>
<dbReference type="Proteomes" id="UP000826651">
    <property type="component" value="Unassembled WGS sequence"/>
</dbReference>
<dbReference type="PANTHER" id="PTHR43201:SF32">
    <property type="entry name" value="2-SUCCINYLBENZOATE--COA LIGASE, CHLOROPLASTIC_PEROXISOMAL"/>
    <property type="match status" value="1"/>
</dbReference>
<dbReference type="InterPro" id="IPR045851">
    <property type="entry name" value="AMP-bd_C_sf"/>
</dbReference>
<dbReference type="PROSITE" id="PS51729">
    <property type="entry name" value="GNAT_YJDJ"/>
    <property type="match status" value="1"/>
</dbReference>
<evidence type="ECO:0000313" key="4">
    <source>
        <dbReference type="Proteomes" id="UP000826651"/>
    </source>
</evidence>
<dbReference type="Pfam" id="PF00501">
    <property type="entry name" value="AMP-binding"/>
    <property type="match status" value="1"/>
</dbReference>
<accession>A0ABS7S6R1</accession>